<proteinExistence type="predicted"/>
<protein>
    <submittedName>
        <fullName evidence="2">Uncharacterized protein</fullName>
    </submittedName>
</protein>
<comment type="caution">
    <text evidence="2">The sequence shown here is derived from an EMBL/GenBank/DDBJ whole genome shotgun (WGS) entry which is preliminary data.</text>
</comment>
<sequence length="133" mass="15142">MLKRGLIAGVVNLIVGLLFQQFFGTIFPSVGAEYQNTALFRPWNDPLMTLFFAYPFILGIVLAYFWDMVYSSLKGNAQQKIFNFAKIYFLIATIPGMFISYTSFQVSALLVLSWTLSGFIEAYVAGWVFTRMK</sequence>
<keyword evidence="1" id="KW-0812">Transmembrane</keyword>
<organism evidence="2 3">
    <name type="scientific">Candidatus Roizmanbacteria bacterium RIFCSPHIGHO2_01_FULL_39_12b</name>
    <dbReference type="NCBI Taxonomy" id="1802030"/>
    <lineage>
        <taxon>Bacteria</taxon>
        <taxon>Candidatus Roizmaniibacteriota</taxon>
    </lineage>
</organism>
<feature type="transmembrane region" description="Helical" evidence="1">
    <location>
        <begin position="47"/>
        <end position="66"/>
    </location>
</feature>
<gene>
    <name evidence="2" type="ORF">A2690_01765</name>
</gene>
<dbReference type="EMBL" id="MFZF01000020">
    <property type="protein sequence ID" value="OGK16145.1"/>
    <property type="molecule type" value="Genomic_DNA"/>
</dbReference>
<evidence type="ECO:0000313" key="2">
    <source>
        <dbReference type="EMBL" id="OGK16145.1"/>
    </source>
</evidence>
<evidence type="ECO:0000313" key="3">
    <source>
        <dbReference type="Proteomes" id="UP000178372"/>
    </source>
</evidence>
<accession>A0A1F7GBI4</accession>
<reference evidence="2 3" key="1">
    <citation type="journal article" date="2016" name="Nat. Commun.">
        <title>Thousands of microbial genomes shed light on interconnected biogeochemical processes in an aquifer system.</title>
        <authorList>
            <person name="Anantharaman K."/>
            <person name="Brown C.T."/>
            <person name="Hug L.A."/>
            <person name="Sharon I."/>
            <person name="Castelle C.J."/>
            <person name="Probst A.J."/>
            <person name="Thomas B.C."/>
            <person name="Singh A."/>
            <person name="Wilkins M.J."/>
            <person name="Karaoz U."/>
            <person name="Brodie E.L."/>
            <person name="Williams K.H."/>
            <person name="Hubbard S.S."/>
            <person name="Banfield J.F."/>
        </authorList>
    </citation>
    <scope>NUCLEOTIDE SEQUENCE [LARGE SCALE GENOMIC DNA]</scope>
</reference>
<evidence type="ECO:0000256" key="1">
    <source>
        <dbReference type="SAM" id="Phobius"/>
    </source>
</evidence>
<feature type="transmembrane region" description="Helical" evidence="1">
    <location>
        <begin position="87"/>
        <end position="104"/>
    </location>
</feature>
<name>A0A1F7GBI4_9BACT</name>
<feature type="transmembrane region" description="Helical" evidence="1">
    <location>
        <begin position="110"/>
        <end position="129"/>
    </location>
</feature>
<dbReference type="Proteomes" id="UP000178372">
    <property type="component" value="Unassembled WGS sequence"/>
</dbReference>
<keyword evidence="1" id="KW-1133">Transmembrane helix</keyword>
<keyword evidence="1" id="KW-0472">Membrane</keyword>
<dbReference type="AlphaFoldDB" id="A0A1F7GBI4"/>